<organism evidence="1 2">
    <name type="scientific">Auriscalpium vulgare</name>
    <dbReference type="NCBI Taxonomy" id="40419"/>
    <lineage>
        <taxon>Eukaryota</taxon>
        <taxon>Fungi</taxon>
        <taxon>Dikarya</taxon>
        <taxon>Basidiomycota</taxon>
        <taxon>Agaricomycotina</taxon>
        <taxon>Agaricomycetes</taxon>
        <taxon>Russulales</taxon>
        <taxon>Auriscalpiaceae</taxon>
        <taxon>Auriscalpium</taxon>
    </lineage>
</organism>
<accession>A0ACB8RJS8</accession>
<dbReference type="Proteomes" id="UP000814033">
    <property type="component" value="Unassembled WGS sequence"/>
</dbReference>
<dbReference type="EMBL" id="MU275987">
    <property type="protein sequence ID" value="KAI0044300.1"/>
    <property type="molecule type" value="Genomic_DNA"/>
</dbReference>
<evidence type="ECO:0000313" key="1">
    <source>
        <dbReference type="EMBL" id="KAI0044300.1"/>
    </source>
</evidence>
<gene>
    <name evidence="1" type="ORF">FA95DRAFT_284343</name>
</gene>
<keyword evidence="2" id="KW-1185">Reference proteome</keyword>
<protein>
    <submittedName>
        <fullName evidence="1">HAD-like protein</fullName>
    </submittedName>
</protein>
<name>A0ACB8RJS8_9AGAM</name>
<evidence type="ECO:0000313" key="2">
    <source>
        <dbReference type="Proteomes" id="UP000814033"/>
    </source>
</evidence>
<reference evidence="1" key="1">
    <citation type="submission" date="2021-02" db="EMBL/GenBank/DDBJ databases">
        <authorList>
            <consortium name="DOE Joint Genome Institute"/>
            <person name="Ahrendt S."/>
            <person name="Looney B.P."/>
            <person name="Miyauchi S."/>
            <person name="Morin E."/>
            <person name="Drula E."/>
            <person name="Courty P.E."/>
            <person name="Chicoki N."/>
            <person name="Fauchery L."/>
            <person name="Kohler A."/>
            <person name="Kuo A."/>
            <person name="Labutti K."/>
            <person name="Pangilinan J."/>
            <person name="Lipzen A."/>
            <person name="Riley R."/>
            <person name="Andreopoulos W."/>
            <person name="He G."/>
            <person name="Johnson J."/>
            <person name="Barry K.W."/>
            <person name="Grigoriev I.V."/>
            <person name="Nagy L."/>
            <person name="Hibbett D."/>
            <person name="Henrissat B."/>
            <person name="Matheny P.B."/>
            <person name="Labbe J."/>
            <person name="Martin F."/>
        </authorList>
    </citation>
    <scope>NUCLEOTIDE SEQUENCE</scope>
    <source>
        <strain evidence="1">FP105234-sp</strain>
    </source>
</reference>
<proteinExistence type="predicted"/>
<reference evidence="1" key="2">
    <citation type="journal article" date="2022" name="New Phytol.">
        <title>Evolutionary transition to the ectomycorrhizal habit in the genomes of a hyperdiverse lineage of mushroom-forming fungi.</title>
        <authorList>
            <person name="Looney B."/>
            <person name="Miyauchi S."/>
            <person name="Morin E."/>
            <person name="Drula E."/>
            <person name="Courty P.E."/>
            <person name="Kohler A."/>
            <person name="Kuo A."/>
            <person name="LaButti K."/>
            <person name="Pangilinan J."/>
            <person name="Lipzen A."/>
            <person name="Riley R."/>
            <person name="Andreopoulos W."/>
            <person name="He G."/>
            <person name="Johnson J."/>
            <person name="Nolan M."/>
            <person name="Tritt A."/>
            <person name="Barry K.W."/>
            <person name="Grigoriev I.V."/>
            <person name="Nagy L.G."/>
            <person name="Hibbett D."/>
            <person name="Henrissat B."/>
            <person name="Matheny P.B."/>
            <person name="Labbe J."/>
            <person name="Martin F.M."/>
        </authorList>
    </citation>
    <scope>NUCLEOTIDE SEQUENCE</scope>
    <source>
        <strain evidence="1">FP105234-sp</strain>
    </source>
</reference>
<sequence>MSSSSIPQCTTLVFDIGDVLFYLSLANSTSIPPRTLKTILSSPTWQLYECGGLSEDDCYRLVGEEWSFPTSEVRQAFQDVRDSLQADHAFLEFIRELQAESGGQLRIFAMSNISAPDYTVLRTKPADWGIFQRVFTSAAAGMRKPNLAFYKHVLDEIRADPTTVVFVDDKPENVLAAQSFGIHGVVFDDPTRVRQVLRYLVCDPAARARDLLPAHAGQLESATDTGIEVGANLAQLSRSVTG</sequence>
<comment type="caution">
    <text evidence="1">The sequence shown here is derived from an EMBL/GenBank/DDBJ whole genome shotgun (WGS) entry which is preliminary data.</text>
</comment>